<dbReference type="InterPro" id="IPR001932">
    <property type="entry name" value="PPM-type_phosphatase-like_dom"/>
</dbReference>
<evidence type="ECO:0000256" key="3">
    <source>
        <dbReference type="ARBA" id="ARBA00006702"/>
    </source>
</evidence>
<evidence type="ECO:0000256" key="5">
    <source>
        <dbReference type="ARBA" id="ARBA00022723"/>
    </source>
</evidence>
<feature type="domain" description="PPM-type phosphatase" evidence="14">
    <location>
        <begin position="74"/>
        <end position="347"/>
    </location>
</feature>
<dbReference type="SMART" id="SM00332">
    <property type="entry name" value="PP2Cc"/>
    <property type="match status" value="1"/>
</dbReference>
<keyword evidence="8 12" id="KW-0904">Protein phosphatase</keyword>
<reference evidence="15" key="3">
    <citation type="submission" date="2015-04" db="UniProtKB">
        <authorList>
            <consortium name="EnsemblPlants"/>
        </authorList>
    </citation>
    <scope>IDENTIFICATION</scope>
</reference>
<evidence type="ECO:0000256" key="6">
    <source>
        <dbReference type="ARBA" id="ARBA00022801"/>
    </source>
</evidence>
<evidence type="ECO:0000256" key="2">
    <source>
        <dbReference type="ARBA" id="ARBA00001946"/>
    </source>
</evidence>
<keyword evidence="6 12" id="KW-0378">Hydrolase</keyword>
<protein>
    <recommendedName>
        <fullName evidence="4">protein-serine/threonine phosphatase</fullName>
        <ecNumber evidence="4">3.1.3.16</ecNumber>
    </recommendedName>
</protein>
<dbReference type="eggNOG" id="KOG0698">
    <property type="taxonomic scope" value="Eukaryota"/>
</dbReference>
<evidence type="ECO:0000256" key="4">
    <source>
        <dbReference type="ARBA" id="ARBA00013081"/>
    </source>
</evidence>
<evidence type="ECO:0000256" key="13">
    <source>
        <dbReference type="SAM" id="MobiDB-lite"/>
    </source>
</evidence>
<keyword evidence="16" id="KW-1185">Reference proteome</keyword>
<accession>A0A0D9VI16</accession>
<dbReference type="PROSITE" id="PS51746">
    <property type="entry name" value="PPM_2"/>
    <property type="match status" value="1"/>
</dbReference>
<evidence type="ECO:0000256" key="11">
    <source>
        <dbReference type="ARBA" id="ARBA00048336"/>
    </source>
</evidence>
<sequence>MRGGLPGRSWNAALQFAHPRFCFGPLLLHKRSSGIAERKETSAMGASPSQPASTRTTHAVTSKLTNEGENHRVKYGSSAMQGFRTHMEDVLAVELDLDATTSFFGVYDGHGGAEVAMYCAKRFHTMLLEDKDFLNNLPDAIKSVCSRIDNDLRRSNEWRESLNPRGNGNCFQFLNTGVCANLWHSAEEPYVAPLHEGSTACVVIIRGNEIIVGNVGDSRCVLSKNGQAIDLSIDHKPNVSNERERIQRAGGQVWRPIVERAVSVGDFAYKQNGNMHPSQQMVTCVPDIRVENITDDTDFLVIASDGIWDRMSSKNVGELSLRLICEKLIDHCSLWTSDNMTAILVMFKPIVGSDEVAIARTEHHQHNPVGSDEQLNIDSKDDEPLLLSLLFTPPEFLQES</sequence>
<dbReference type="GO" id="GO:0046872">
    <property type="term" value="F:metal ion binding"/>
    <property type="evidence" value="ECO:0007669"/>
    <property type="project" value="UniProtKB-KW"/>
</dbReference>
<evidence type="ECO:0000256" key="8">
    <source>
        <dbReference type="ARBA" id="ARBA00022912"/>
    </source>
</evidence>
<dbReference type="PANTHER" id="PTHR13832">
    <property type="entry name" value="PROTEIN PHOSPHATASE 2C"/>
    <property type="match status" value="1"/>
</dbReference>
<comment type="similarity">
    <text evidence="3 12">Belongs to the PP2C family.</text>
</comment>
<dbReference type="STRING" id="77586.A0A0D9VI16"/>
<evidence type="ECO:0000256" key="1">
    <source>
        <dbReference type="ARBA" id="ARBA00001936"/>
    </source>
</evidence>
<proteinExistence type="inferred from homology"/>
<feature type="region of interest" description="Disordered" evidence="13">
    <location>
        <begin position="37"/>
        <end position="71"/>
    </location>
</feature>
<organism evidence="15 16">
    <name type="scientific">Leersia perrieri</name>
    <dbReference type="NCBI Taxonomy" id="77586"/>
    <lineage>
        <taxon>Eukaryota</taxon>
        <taxon>Viridiplantae</taxon>
        <taxon>Streptophyta</taxon>
        <taxon>Embryophyta</taxon>
        <taxon>Tracheophyta</taxon>
        <taxon>Spermatophyta</taxon>
        <taxon>Magnoliopsida</taxon>
        <taxon>Liliopsida</taxon>
        <taxon>Poales</taxon>
        <taxon>Poaceae</taxon>
        <taxon>BOP clade</taxon>
        <taxon>Oryzoideae</taxon>
        <taxon>Oryzeae</taxon>
        <taxon>Oryzinae</taxon>
        <taxon>Leersia</taxon>
    </lineage>
</organism>
<comment type="cofactor">
    <cofactor evidence="1">
        <name>Mn(2+)</name>
        <dbReference type="ChEBI" id="CHEBI:29035"/>
    </cofactor>
</comment>
<evidence type="ECO:0000313" key="16">
    <source>
        <dbReference type="Proteomes" id="UP000032180"/>
    </source>
</evidence>
<dbReference type="AlphaFoldDB" id="A0A0D9VI16"/>
<dbReference type="EC" id="3.1.3.16" evidence="4"/>
<dbReference type="PANTHER" id="PTHR13832:SF285">
    <property type="entry name" value="PROTEIN PHOSPHATASE 2C 22-RELATED"/>
    <property type="match status" value="1"/>
</dbReference>
<dbReference type="InterPro" id="IPR015655">
    <property type="entry name" value="PP2C"/>
</dbReference>
<reference evidence="15 16" key="2">
    <citation type="submission" date="2013-12" db="EMBL/GenBank/DDBJ databases">
        <authorList>
            <person name="Yu Y."/>
            <person name="Lee S."/>
            <person name="de Baynast K."/>
            <person name="Wissotski M."/>
            <person name="Liu L."/>
            <person name="Talag J."/>
            <person name="Goicoechea J."/>
            <person name="Angelova A."/>
            <person name="Jetty R."/>
            <person name="Kudrna D."/>
            <person name="Golser W."/>
            <person name="Rivera L."/>
            <person name="Zhang J."/>
            <person name="Wing R."/>
        </authorList>
    </citation>
    <scope>NUCLEOTIDE SEQUENCE</scope>
</reference>
<dbReference type="PROSITE" id="PS01032">
    <property type="entry name" value="PPM_1"/>
    <property type="match status" value="1"/>
</dbReference>
<dbReference type="EnsemblPlants" id="LPERR02G18990.5">
    <property type="protein sequence ID" value="LPERR02G18990.5"/>
    <property type="gene ID" value="LPERR02G18990"/>
</dbReference>
<dbReference type="CDD" id="cd00143">
    <property type="entry name" value="PP2Cc"/>
    <property type="match status" value="1"/>
</dbReference>
<evidence type="ECO:0000256" key="9">
    <source>
        <dbReference type="ARBA" id="ARBA00023211"/>
    </source>
</evidence>
<comment type="cofactor">
    <cofactor evidence="2">
        <name>Mg(2+)</name>
        <dbReference type="ChEBI" id="CHEBI:18420"/>
    </cofactor>
</comment>
<evidence type="ECO:0000256" key="12">
    <source>
        <dbReference type="RuleBase" id="RU003465"/>
    </source>
</evidence>
<keyword evidence="7" id="KW-0460">Magnesium</keyword>
<evidence type="ECO:0000313" key="15">
    <source>
        <dbReference type="EnsemblPlants" id="LPERR02G18990.7"/>
    </source>
</evidence>
<dbReference type="Proteomes" id="UP000032180">
    <property type="component" value="Chromosome 2"/>
</dbReference>
<dbReference type="Pfam" id="PF00481">
    <property type="entry name" value="PP2C"/>
    <property type="match status" value="1"/>
</dbReference>
<reference evidence="15 16" key="1">
    <citation type="submission" date="2012-08" db="EMBL/GenBank/DDBJ databases">
        <title>Oryza genome evolution.</title>
        <authorList>
            <person name="Wing R.A."/>
        </authorList>
    </citation>
    <scope>NUCLEOTIDE SEQUENCE</scope>
</reference>
<comment type="catalytic activity">
    <reaction evidence="11">
        <text>O-phospho-L-threonyl-[protein] + H2O = L-threonyl-[protein] + phosphate</text>
        <dbReference type="Rhea" id="RHEA:47004"/>
        <dbReference type="Rhea" id="RHEA-COMP:11060"/>
        <dbReference type="Rhea" id="RHEA-COMP:11605"/>
        <dbReference type="ChEBI" id="CHEBI:15377"/>
        <dbReference type="ChEBI" id="CHEBI:30013"/>
        <dbReference type="ChEBI" id="CHEBI:43474"/>
        <dbReference type="ChEBI" id="CHEBI:61977"/>
        <dbReference type="EC" id="3.1.3.16"/>
    </reaction>
</comment>
<dbReference type="Gene3D" id="3.60.40.10">
    <property type="entry name" value="PPM-type phosphatase domain"/>
    <property type="match status" value="1"/>
</dbReference>
<keyword evidence="9" id="KW-0464">Manganese</keyword>
<dbReference type="Gramene" id="LPERR02G18990.5">
    <property type="protein sequence ID" value="LPERR02G18990.5"/>
    <property type="gene ID" value="LPERR02G18990"/>
</dbReference>
<dbReference type="GO" id="GO:0004722">
    <property type="term" value="F:protein serine/threonine phosphatase activity"/>
    <property type="evidence" value="ECO:0007669"/>
    <property type="project" value="UniProtKB-EC"/>
</dbReference>
<name>A0A0D9VI16_9ORYZ</name>
<comment type="catalytic activity">
    <reaction evidence="10">
        <text>O-phospho-L-seryl-[protein] + H2O = L-seryl-[protein] + phosphate</text>
        <dbReference type="Rhea" id="RHEA:20629"/>
        <dbReference type="Rhea" id="RHEA-COMP:9863"/>
        <dbReference type="Rhea" id="RHEA-COMP:11604"/>
        <dbReference type="ChEBI" id="CHEBI:15377"/>
        <dbReference type="ChEBI" id="CHEBI:29999"/>
        <dbReference type="ChEBI" id="CHEBI:43474"/>
        <dbReference type="ChEBI" id="CHEBI:83421"/>
        <dbReference type="EC" id="3.1.3.16"/>
    </reaction>
</comment>
<dbReference type="EnsemblPlants" id="LPERR02G18990.7">
    <property type="protein sequence ID" value="LPERR02G18990.7"/>
    <property type="gene ID" value="LPERR02G18990"/>
</dbReference>
<dbReference type="Gramene" id="LPERR02G18990.7">
    <property type="protein sequence ID" value="LPERR02G18990.7"/>
    <property type="gene ID" value="LPERR02G18990"/>
</dbReference>
<evidence type="ECO:0000259" key="14">
    <source>
        <dbReference type="PROSITE" id="PS51746"/>
    </source>
</evidence>
<dbReference type="InterPro" id="IPR000222">
    <property type="entry name" value="PP2C_BS"/>
</dbReference>
<keyword evidence="5" id="KW-0479">Metal-binding</keyword>
<feature type="compositionally biased region" description="Polar residues" evidence="13">
    <location>
        <begin position="47"/>
        <end position="65"/>
    </location>
</feature>
<dbReference type="HOGENOM" id="CLU_013173_4_1_1"/>
<evidence type="ECO:0000256" key="10">
    <source>
        <dbReference type="ARBA" id="ARBA00047761"/>
    </source>
</evidence>
<evidence type="ECO:0000256" key="7">
    <source>
        <dbReference type="ARBA" id="ARBA00022842"/>
    </source>
</evidence>
<dbReference type="InterPro" id="IPR036457">
    <property type="entry name" value="PPM-type-like_dom_sf"/>
</dbReference>
<dbReference type="SUPFAM" id="SSF81606">
    <property type="entry name" value="PP2C-like"/>
    <property type="match status" value="1"/>
</dbReference>